<keyword evidence="3" id="KW-0732">Signal</keyword>
<dbReference type="InterPro" id="IPR013128">
    <property type="entry name" value="Peptidase_C1A"/>
</dbReference>
<keyword evidence="7" id="KW-1185">Reference proteome</keyword>
<feature type="domain" description="Peptidase C1A papain C-terminal" evidence="4">
    <location>
        <begin position="102"/>
        <end position="316"/>
    </location>
</feature>
<gene>
    <name evidence="6" type="ORF">M9Y10_026456</name>
</gene>
<evidence type="ECO:0000259" key="5">
    <source>
        <dbReference type="SMART" id="SM00848"/>
    </source>
</evidence>
<organism evidence="6 7">
    <name type="scientific">Tritrichomonas musculus</name>
    <dbReference type="NCBI Taxonomy" id="1915356"/>
    <lineage>
        <taxon>Eukaryota</taxon>
        <taxon>Metamonada</taxon>
        <taxon>Parabasalia</taxon>
        <taxon>Tritrichomonadida</taxon>
        <taxon>Tritrichomonadidae</taxon>
        <taxon>Tritrichomonas</taxon>
    </lineage>
</organism>
<evidence type="ECO:0000313" key="7">
    <source>
        <dbReference type="Proteomes" id="UP001470230"/>
    </source>
</evidence>
<sequence>MFAFLASFAVSALIAQHEEKSFLSWMRRSNQFYTAEEYHFRLGVFLSNSRRVQEFNSGKKTFKVGLNKFACYTPAEYRTLLGHIPKSTATRSRIVKKFNGDVPDTVDWREKGIVNEIKDQASCGSCWAFGTIQACESAYALVHGKLNSCSEQNLVDCCTSCSGCSGGLESSALEFIINDQKGYLNSEEDYPYKAVDGTCQFDASKGINQIKSYEHGQQGDEAYLQTLVAQGVCDIAIDAGQWSFQLYTTGIYDEPSCSSLFLDHAVGLVGYGTDGGVDYWLVRNSWGTTWGEKGYIRMSRNKNNQCGVATDALQAHA</sequence>
<dbReference type="Pfam" id="PF08246">
    <property type="entry name" value="Inhibitor_I29"/>
    <property type="match status" value="1"/>
</dbReference>
<dbReference type="Pfam" id="PF00112">
    <property type="entry name" value="Peptidase_C1"/>
    <property type="match status" value="1"/>
</dbReference>
<dbReference type="SMART" id="SM00848">
    <property type="entry name" value="Inhibitor_I29"/>
    <property type="match status" value="1"/>
</dbReference>
<dbReference type="SUPFAM" id="SSF54001">
    <property type="entry name" value="Cysteine proteinases"/>
    <property type="match status" value="1"/>
</dbReference>
<dbReference type="InterPro" id="IPR038765">
    <property type="entry name" value="Papain-like_cys_pep_sf"/>
</dbReference>
<evidence type="ECO:0000259" key="4">
    <source>
        <dbReference type="SMART" id="SM00645"/>
    </source>
</evidence>
<dbReference type="Proteomes" id="UP001470230">
    <property type="component" value="Unassembled WGS sequence"/>
</dbReference>
<dbReference type="InterPro" id="IPR013201">
    <property type="entry name" value="Prot_inhib_I29"/>
</dbReference>
<evidence type="ECO:0000256" key="1">
    <source>
        <dbReference type="ARBA" id="ARBA00008455"/>
    </source>
</evidence>
<dbReference type="PROSITE" id="PS00640">
    <property type="entry name" value="THIOL_PROTEASE_ASN"/>
    <property type="match status" value="1"/>
</dbReference>
<evidence type="ECO:0000256" key="2">
    <source>
        <dbReference type="ARBA" id="ARBA00023157"/>
    </source>
</evidence>
<dbReference type="PROSITE" id="PS00139">
    <property type="entry name" value="THIOL_PROTEASE_CYS"/>
    <property type="match status" value="1"/>
</dbReference>
<name>A0ABR2H7P5_9EUKA</name>
<dbReference type="EMBL" id="JAPFFF010000039">
    <property type="protein sequence ID" value="KAK8842224.1"/>
    <property type="molecule type" value="Genomic_DNA"/>
</dbReference>
<feature type="chain" id="PRO_5046107573" evidence="3">
    <location>
        <begin position="16"/>
        <end position="317"/>
    </location>
</feature>
<keyword evidence="2" id="KW-1015">Disulfide bond</keyword>
<reference evidence="6 7" key="1">
    <citation type="submission" date="2024-04" db="EMBL/GenBank/DDBJ databases">
        <title>Tritrichomonas musculus Genome.</title>
        <authorList>
            <person name="Alves-Ferreira E."/>
            <person name="Grigg M."/>
            <person name="Lorenzi H."/>
            <person name="Galac M."/>
        </authorList>
    </citation>
    <scope>NUCLEOTIDE SEQUENCE [LARGE SCALE GENOMIC DNA]</scope>
    <source>
        <strain evidence="6 7">EAF2021</strain>
    </source>
</reference>
<accession>A0ABR2H7P5</accession>
<dbReference type="SMART" id="SM00645">
    <property type="entry name" value="Pept_C1"/>
    <property type="match status" value="1"/>
</dbReference>
<feature type="signal peptide" evidence="3">
    <location>
        <begin position="1"/>
        <end position="15"/>
    </location>
</feature>
<dbReference type="InterPro" id="IPR025661">
    <property type="entry name" value="Pept_asp_AS"/>
</dbReference>
<dbReference type="Gene3D" id="3.90.70.10">
    <property type="entry name" value="Cysteine proteinases"/>
    <property type="match status" value="1"/>
</dbReference>
<evidence type="ECO:0000313" key="6">
    <source>
        <dbReference type="EMBL" id="KAK8842224.1"/>
    </source>
</evidence>
<dbReference type="InterPro" id="IPR039417">
    <property type="entry name" value="Peptidase_C1A_papain-like"/>
</dbReference>
<dbReference type="PANTHER" id="PTHR12411">
    <property type="entry name" value="CYSTEINE PROTEASE FAMILY C1-RELATED"/>
    <property type="match status" value="1"/>
</dbReference>
<comment type="caution">
    <text evidence="6">The sequence shown here is derived from an EMBL/GenBank/DDBJ whole genome shotgun (WGS) entry which is preliminary data.</text>
</comment>
<dbReference type="PRINTS" id="PR00705">
    <property type="entry name" value="PAPAIN"/>
</dbReference>
<comment type="similarity">
    <text evidence="1">Belongs to the peptidase C1 family.</text>
</comment>
<proteinExistence type="inferred from homology"/>
<dbReference type="InterPro" id="IPR000668">
    <property type="entry name" value="Peptidase_C1A_C"/>
</dbReference>
<dbReference type="InterPro" id="IPR000169">
    <property type="entry name" value="Pept_cys_AS"/>
</dbReference>
<feature type="domain" description="Cathepsin propeptide inhibitor" evidence="5">
    <location>
        <begin position="22"/>
        <end position="77"/>
    </location>
</feature>
<evidence type="ECO:0000256" key="3">
    <source>
        <dbReference type="SAM" id="SignalP"/>
    </source>
</evidence>
<protein>
    <submittedName>
        <fullName evidence="6">Uncharacterized protein</fullName>
    </submittedName>
</protein>
<dbReference type="CDD" id="cd02248">
    <property type="entry name" value="Peptidase_C1A"/>
    <property type="match status" value="1"/>
</dbReference>